<protein>
    <recommendedName>
        <fullName evidence="3">SnoaL-like domain-containing protein</fullName>
    </recommendedName>
</protein>
<reference evidence="1 2" key="2">
    <citation type="submission" date="2021-10" db="EMBL/GenBank/DDBJ databases">
        <authorList>
            <person name="Piombo E."/>
        </authorList>
    </citation>
    <scope>NUCLEOTIDE SEQUENCE [LARGE SCALE GENOMIC DNA]</scope>
</reference>
<dbReference type="InterPro" id="IPR032710">
    <property type="entry name" value="NTF2-like_dom_sf"/>
</dbReference>
<reference evidence="2" key="1">
    <citation type="submission" date="2019-06" db="EMBL/GenBank/DDBJ databases">
        <authorList>
            <person name="Broberg M."/>
        </authorList>
    </citation>
    <scope>NUCLEOTIDE SEQUENCE [LARGE SCALE GENOMIC DNA]</scope>
</reference>
<dbReference type="AlphaFoldDB" id="A0A9N9UKU4"/>
<comment type="caution">
    <text evidence="1">The sequence shown here is derived from an EMBL/GenBank/DDBJ whole genome shotgun (WGS) entry which is preliminary data.</text>
</comment>
<dbReference type="SUPFAM" id="SSF54427">
    <property type="entry name" value="NTF2-like"/>
    <property type="match status" value="1"/>
</dbReference>
<dbReference type="EMBL" id="CABFNO020001472">
    <property type="protein sequence ID" value="CAG9990421.1"/>
    <property type="molecule type" value="Genomic_DNA"/>
</dbReference>
<dbReference type="OrthoDB" id="3468019at2759"/>
<dbReference type="Proteomes" id="UP000754883">
    <property type="component" value="Unassembled WGS sequence"/>
</dbReference>
<accession>A0A9N9UKU4</accession>
<evidence type="ECO:0000313" key="1">
    <source>
        <dbReference type="EMBL" id="CAG9990421.1"/>
    </source>
</evidence>
<sequence>MGHATESTLWQSDAFSQPIKDLISRYYELSDSPQADAGEILASKVFSSDACVKSPQGSFTSSAEIAASRENAWKVVESRKHTIDRAFFGDHGESPEIVIIGSLYMTFRNGKSLDSPFATHIKLDAASAPTSQPLMSYMEVYTVSFSDYEELCSYWDVVN</sequence>
<keyword evidence="2" id="KW-1185">Reference proteome</keyword>
<gene>
    <name evidence="1" type="ORF">CBYS24578_00017345</name>
</gene>
<evidence type="ECO:0008006" key="3">
    <source>
        <dbReference type="Google" id="ProtNLM"/>
    </source>
</evidence>
<proteinExistence type="predicted"/>
<evidence type="ECO:0000313" key="2">
    <source>
        <dbReference type="Proteomes" id="UP000754883"/>
    </source>
</evidence>
<organism evidence="1 2">
    <name type="scientific">Clonostachys byssicola</name>
    <dbReference type="NCBI Taxonomy" id="160290"/>
    <lineage>
        <taxon>Eukaryota</taxon>
        <taxon>Fungi</taxon>
        <taxon>Dikarya</taxon>
        <taxon>Ascomycota</taxon>
        <taxon>Pezizomycotina</taxon>
        <taxon>Sordariomycetes</taxon>
        <taxon>Hypocreomycetidae</taxon>
        <taxon>Hypocreales</taxon>
        <taxon>Bionectriaceae</taxon>
        <taxon>Clonostachys</taxon>
    </lineage>
</organism>
<name>A0A9N9UKU4_9HYPO</name>